<dbReference type="Proteomes" id="UP000288024">
    <property type="component" value="Unassembled WGS sequence"/>
</dbReference>
<comment type="similarity">
    <text evidence="1">Belongs to the pectinesterase family.</text>
</comment>
<evidence type="ECO:0000256" key="5">
    <source>
        <dbReference type="RuleBase" id="RU000589"/>
    </source>
</evidence>
<accession>A0A3S2TU57</accession>
<evidence type="ECO:0000256" key="3">
    <source>
        <dbReference type="ARBA" id="ARBA00023085"/>
    </source>
</evidence>
<feature type="domain" description="Pectinesterase catalytic" evidence="6">
    <location>
        <begin position="13"/>
        <end position="145"/>
    </location>
</feature>
<dbReference type="EC" id="3.1.1.11" evidence="5"/>
<sequence>MEKVLSKTSLKSLVVGRDEICDFSSIQAALDYWQNERGPLKLTILSGEYHENILLYQSDISIIGVGTVQIIGNRYALQKNEQQQEIGTFQTATFFINGANIAIENIEIINNAGAGENVGQAVALYNEGTNITFKNCSFKGYQDTICLGPLPELQRNGQLFSTPELKTSFKEHSCHFSYCYIEGTVDFIFGGGEAVFQGCEIKSLKRPNNDEGYITAASTPEGKNGLYFVHCYLTAEKDVTNVYLGRPWRSFAKTTFANCRIGKHIHPARWDDWDNQHNRKTATYKEYKNIYHAKNELVMLDWITFIE</sequence>
<protein>
    <recommendedName>
        <fullName evidence="5">Pectinesterase</fullName>
        <ecNumber evidence="5">3.1.1.11</ecNumber>
    </recommendedName>
</protein>
<dbReference type="AlphaFoldDB" id="A0A3S2TU57"/>
<keyword evidence="2 5" id="KW-0378">Hydrolase</keyword>
<organism evidence="7 8">
    <name type="scientific">Niallia taxi</name>
    <dbReference type="NCBI Taxonomy" id="2499688"/>
    <lineage>
        <taxon>Bacteria</taxon>
        <taxon>Bacillati</taxon>
        <taxon>Bacillota</taxon>
        <taxon>Bacilli</taxon>
        <taxon>Bacillales</taxon>
        <taxon>Bacillaceae</taxon>
        <taxon>Niallia</taxon>
    </lineage>
</organism>
<feature type="domain" description="Pectinesterase catalytic" evidence="6">
    <location>
        <begin position="175"/>
        <end position="302"/>
    </location>
</feature>
<dbReference type="Pfam" id="PF01095">
    <property type="entry name" value="Pectinesterase"/>
    <property type="match status" value="2"/>
</dbReference>
<comment type="pathway">
    <text evidence="5">Glycan metabolism; pectin degradation; 2-dehydro-3-deoxy-D-gluconate from pectin: step 1/5.</text>
</comment>
<dbReference type="InterPro" id="IPR012334">
    <property type="entry name" value="Pectin_lyas_fold"/>
</dbReference>
<dbReference type="PANTHER" id="PTHR31321">
    <property type="entry name" value="ACYL-COA THIOESTER HYDROLASE YBHC-RELATED"/>
    <property type="match status" value="1"/>
</dbReference>
<dbReference type="GO" id="GO:0030599">
    <property type="term" value="F:pectinesterase activity"/>
    <property type="evidence" value="ECO:0007669"/>
    <property type="project" value="UniProtKB-UniRule"/>
</dbReference>
<feature type="active site" evidence="4">
    <location>
        <position position="186"/>
    </location>
</feature>
<comment type="catalytic activity">
    <reaction evidence="5">
        <text>[(1-&gt;4)-alpha-D-galacturonosyl methyl ester](n) + n H2O = [(1-&gt;4)-alpha-D-galacturonosyl](n) + n methanol + n H(+)</text>
        <dbReference type="Rhea" id="RHEA:22380"/>
        <dbReference type="Rhea" id="RHEA-COMP:14570"/>
        <dbReference type="Rhea" id="RHEA-COMP:14573"/>
        <dbReference type="ChEBI" id="CHEBI:15377"/>
        <dbReference type="ChEBI" id="CHEBI:15378"/>
        <dbReference type="ChEBI" id="CHEBI:17790"/>
        <dbReference type="ChEBI" id="CHEBI:140522"/>
        <dbReference type="ChEBI" id="CHEBI:140523"/>
        <dbReference type="EC" id="3.1.1.11"/>
    </reaction>
</comment>
<dbReference type="SUPFAM" id="SSF51126">
    <property type="entry name" value="Pectin lyase-like"/>
    <property type="match status" value="1"/>
</dbReference>
<dbReference type="PANTHER" id="PTHR31321:SF57">
    <property type="entry name" value="PECTINESTERASE 53-RELATED"/>
    <property type="match status" value="1"/>
</dbReference>
<keyword evidence="3 5" id="KW-0063">Aspartyl esterase</keyword>
<proteinExistence type="inferred from homology"/>
<evidence type="ECO:0000256" key="2">
    <source>
        <dbReference type="ARBA" id="ARBA00022801"/>
    </source>
</evidence>
<dbReference type="GO" id="GO:0009279">
    <property type="term" value="C:cell outer membrane"/>
    <property type="evidence" value="ECO:0007669"/>
    <property type="project" value="TreeGrafter"/>
</dbReference>
<dbReference type="GO" id="GO:0042545">
    <property type="term" value="P:cell wall modification"/>
    <property type="evidence" value="ECO:0007669"/>
    <property type="project" value="UniProtKB-UniRule"/>
</dbReference>
<dbReference type="Gene3D" id="2.160.20.10">
    <property type="entry name" value="Single-stranded right-handed beta-helix, Pectin lyase-like"/>
    <property type="match status" value="1"/>
</dbReference>
<name>A0A3S2TU57_9BACI</name>
<dbReference type="UniPathway" id="UPA00545">
    <property type="reaction ID" value="UER00823"/>
</dbReference>
<reference evidence="7 8" key="1">
    <citation type="submission" date="2019-01" db="EMBL/GenBank/DDBJ databases">
        <title>Bacillus sp. M5HDSG1-1, whole genome shotgun sequence.</title>
        <authorList>
            <person name="Tuo L."/>
        </authorList>
    </citation>
    <scope>NUCLEOTIDE SEQUENCE [LARGE SCALE GENOMIC DNA]</scope>
    <source>
        <strain evidence="7 8">M5HDSG1-1</strain>
    </source>
</reference>
<dbReference type="InterPro" id="IPR000070">
    <property type="entry name" value="Pectinesterase_cat"/>
</dbReference>
<dbReference type="InterPro" id="IPR011050">
    <property type="entry name" value="Pectin_lyase_fold/virulence"/>
</dbReference>
<evidence type="ECO:0000259" key="6">
    <source>
        <dbReference type="Pfam" id="PF01095"/>
    </source>
</evidence>
<evidence type="ECO:0000256" key="1">
    <source>
        <dbReference type="ARBA" id="ARBA00008891"/>
    </source>
</evidence>
<dbReference type="InterPro" id="IPR033131">
    <property type="entry name" value="Pectinesterase_Asp_AS"/>
</dbReference>
<evidence type="ECO:0000256" key="4">
    <source>
        <dbReference type="PROSITE-ProRule" id="PRU10040"/>
    </source>
</evidence>
<evidence type="ECO:0000313" key="8">
    <source>
        <dbReference type="Proteomes" id="UP000288024"/>
    </source>
</evidence>
<dbReference type="RefSeq" id="WP_127738691.1">
    <property type="nucleotide sequence ID" value="NZ_JAMAVA010000001.1"/>
</dbReference>
<dbReference type="EMBL" id="RZTZ01000004">
    <property type="protein sequence ID" value="RVT62740.1"/>
    <property type="molecule type" value="Genomic_DNA"/>
</dbReference>
<dbReference type="PROSITE" id="PS00503">
    <property type="entry name" value="PECTINESTERASE_2"/>
    <property type="match status" value="1"/>
</dbReference>
<evidence type="ECO:0000313" key="7">
    <source>
        <dbReference type="EMBL" id="RVT62740.1"/>
    </source>
</evidence>
<dbReference type="GO" id="GO:0045490">
    <property type="term" value="P:pectin catabolic process"/>
    <property type="evidence" value="ECO:0007669"/>
    <property type="project" value="UniProtKB-UniRule"/>
</dbReference>
<gene>
    <name evidence="7" type="ORF">EM808_13345</name>
</gene>
<comment type="caution">
    <text evidence="7">The sequence shown here is derived from an EMBL/GenBank/DDBJ whole genome shotgun (WGS) entry which is preliminary data.</text>
</comment>
<keyword evidence="8" id="KW-1185">Reference proteome</keyword>